<dbReference type="OrthoDB" id="184415at2759"/>
<keyword evidence="2" id="KW-1185">Reference proteome</keyword>
<evidence type="ECO:0000313" key="1">
    <source>
        <dbReference type="EMBL" id="KPI82732.1"/>
    </source>
</evidence>
<accession>A0A0N1HSX8</accession>
<dbReference type="AlphaFoldDB" id="A0A0N1HSX8"/>
<protein>
    <submittedName>
        <fullName evidence="1">Glutamate dehydrogenase</fullName>
    </submittedName>
</protein>
<dbReference type="VEuPathDB" id="TriTrypDB:Lsey_0571_0020"/>
<dbReference type="Proteomes" id="UP000038009">
    <property type="component" value="Unassembled WGS sequence"/>
</dbReference>
<reference evidence="1 2" key="1">
    <citation type="journal article" date="2015" name="PLoS Pathog.">
        <title>Leptomonas seymouri: Adaptations to the Dixenous Life Cycle Analyzed by Genome Sequencing, Transcriptome Profiling and Co-infection with Leishmania donovani.</title>
        <authorList>
            <person name="Kraeva N."/>
            <person name="Butenko A."/>
            <person name="Hlavacova J."/>
            <person name="Kostygov A."/>
            <person name="Myskova J."/>
            <person name="Grybchuk D."/>
            <person name="Lestinova T."/>
            <person name="Votypka J."/>
            <person name="Volf P."/>
            <person name="Opperdoes F."/>
            <person name="Flegontov P."/>
            <person name="Lukes J."/>
            <person name="Yurchenko V."/>
        </authorList>
    </citation>
    <scope>NUCLEOTIDE SEQUENCE [LARGE SCALE GENOMIC DNA]</scope>
    <source>
        <strain evidence="1 2">ATCC 30220</strain>
    </source>
</reference>
<name>A0A0N1HSX8_LEPSE</name>
<dbReference type="EMBL" id="LJSK01000571">
    <property type="protein sequence ID" value="KPI82732.1"/>
    <property type="molecule type" value="Genomic_DNA"/>
</dbReference>
<evidence type="ECO:0000313" key="2">
    <source>
        <dbReference type="Proteomes" id="UP000038009"/>
    </source>
</evidence>
<sequence length="85" mass="10089">MLSSDIFQNRDLVRYVLEQYTPTTLKEVVPIDVIMQRVPENYQHAICAMWLTSRYVYQTGIDSNEFDFFRYMTEVSNQVAKNAKQ</sequence>
<gene>
    <name evidence="1" type="ORF">ABL78_8256</name>
</gene>
<comment type="caution">
    <text evidence="1">The sequence shown here is derived from an EMBL/GenBank/DDBJ whole genome shotgun (WGS) entry which is preliminary data.</text>
</comment>
<organism evidence="1 2">
    <name type="scientific">Leptomonas seymouri</name>
    <dbReference type="NCBI Taxonomy" id="5684"/>
    <lineage>
        <taxon>Eukaryota</taxon>
        <taxon>Discoba</taxon>
        <taxon>Euglenozoa</taxon>
        <taxon>Kinetoplastea</taxon>
        <taxon>Metakinetoplastina</taxon>
        <taxon>Trypanosomatida</taxon>
        <taxon>Trypanosomatidae</taxon>
        <taxon>Leishmaniinae</taxon>
        <taxon>Leptomonas</taxon>
    </lineage>
</organism>
<proteinExistence type="predicted"/>